<evidence type="ECO:0000256" key="1">
    <source>
        <dbReference type="ARBA" id="ARBA00004651"/>
    </source>
</evidence>
<gene>
    <name evidence="9" type="ORF">RxyAA322_20180</name>
</gene>
<keyword evidence="2" id="KW-1003">Cell membrane</keyword>
<protein>
    <recommendedName>
        <fullName evidence="11">DUF2029 domain-containing protein</fullName>
    </recommendedName>
</protein>
<keyword evidence="6 8" id="KW-0472">Membrane</keyword>
<dbReference type="GO" id="GO:0016758">
    <property type="term" value="F:hexosyltransferase activity"/>
    <property type="evidence" value="ECO:0007669"/>
    <property type="project" value="InterPro"/>
</dbReference>
<keyword evidence="5 8" id="KW-1133">Transmembrane helix</keyword>
<dbReference type="RefSeq" id="WP_143528202.1">
    <property type="nucleotide sequence ID" value="NZ_AP019791.1"/>
</dbReference>
<evidence type="ECO:0000256" key="8">
    <source>
        <dbReference type="SAM" id="Phobius"/>
    </source>
</evidence>
<keyword evidence="4 8" id="KW-0812">Transmembrane</keyword>
<keyword evidence="10" id="KW-1185">Reference proteome</keyword>
<feature type="transmembrane region" description="Helical" evidence="8">
    <location>
        <begin position="169"/>
        <end position="191"/>
    </location>
</feature>
<feature type="transmembrane region" description="Helical" evidence="8">
    <location>
        <begin position="12"/>
        <end position="29"/>
    </location>
</feature>
<evidence type="ECO:0000313" key="10">
    <source>
        <dbReference type="Proteomes" id="UP000318065"/>
    </source>
</evidence>
<organism evidence="9 10">
    <name type="scientific">Rubrobacter xylanophilus</name>
    <dbReference type="NCBI Taxonomy" id="49319"/>
    <lineage>
        <taxon>Bacteria</taxon>
        <taxon>Bacillati</taxon>
        <taxon>Actinomycetota</taxon>
        <taxon>Rubrobacteria</taxon>
        <taxon>Rubrobacterales</taxon>
        <taxon>Rubrobacteraceae</taxon>
        <taxon>Rubrobacter</taxon>
    </lineage>
</organism>
<feature type="transmembrane region" description="Helical" evidence="8">
    <location>
        <begin position="203"/>
        <end position="225"/>
    </location>
</feature>
<evidence type="ECO:0000256" key="5">
    <source>
        <dbReference type="ARBA" id="ARBA00022989"/>
    </source>
</evidence>
<feature type="transmembrane region" description="Helical" evidence="8">
    <location>
        <begin position="293"/>
        <end position="310"/>
    </location>
</feature>
<proteinExistence type="inferred from homology"/>
<dbReference type="InterPro" id="IPR018584">
    <property type="entry name" value="GT87"/>
</dbReference>
<feature type="transmembrane region" description="Helical" evidence="8">
    <location>
        <begin position="262"/>
        <end position="281"/>
    </location>
</feature>
<evidence type="ECO:0000256" key="3">
    <source>
        <dbReference type="ARBA" id="ARBA00022679"/>
    </source>
</evidence>
<dbReference type="Pfam" id="PF09594">
    <property type="entry name" value="GT87"/>
    <property type="match status" value="1"/>
</dbReference>
<evidence type="ECO:0000313" key="9">
    <source>
        <dbReference type="EMBL" id="BBL80164.1"/>
    </source>
</evidence>
<evidence type="ECO:0008006" key="11">
    <source>
        <dbReference type="Google" id="ProtNLM"/>
    </source>
</evidence>
<accession>A0A510HJS9</accession>
<evidence type="ECO:0000256" key="4">
    <source>
        <dbReference type="ARBA" id="ARBA00022692"/>
    </source>
</evidence>
<evidence type="ECO:0000256" key="6">
    <source>
        <dbReference type="ARBA" id="ARBA00023136"/>
    </source>
</evidence>
<dbReference type="EMBL" id="AP019791">
    <property type="protein sequence ID" value="BBL80164.1"/>
    <property type="molecule type" value="Genomic_DNA"/>
</dbReference>
<comment type="similarity">
    <text evidence="7">Belongs to the glycosyltransferase 87 family.</text>
</comment>
<comment type="subcellular location">
    <subcellularLocation>
        <location evidence="1">Cell membrane</location>
        <topology evidence="1">Multi-pass membrane protein</topology>
    </subcellularLocation>
</comment>
<sequence>MDKRVLRGLDLLLAAVAAGVLALSFWLNVRFGEVTLERISSDSMRVHVDFETFWRSAEAFLRGEDVYDTGATLTNLNPPLWILLSSPLGLLEPLTAYRTFVLVSLTATVGFVAWSAGEARLGGGRAAAVAGAVLLSSPLLATLALGQIYPLLALGLVASWAAWRRGHDRVSGVLMGLVVAVKPSLAPLLLFPLVLGRWGAFGAALLSGAAATLVAAAVVGFGATFEWIRILLESSASPFWDNASLPATAARLFTENRFARPLALLPGAIPLAQLLGVALVALTALRARQDPEAGFWALVAAALLASPIAWHNYLLLLVPGVVLLLARGRVAVATLLLALQLIPPQWPLLWQQGTALASLMLSLYALILLLHWAALLPPRPSSP</sequence>
<evidence type="ECO:0000256" key="7">
    <source>
        <dbReference type="ARBA" id="ARBA00024033"/>
    </source>
</evidence>
<reference evidence="9" key="1">
    <citation type="journal article" date="2019" name="Microbiol. Resour. Announc.">
        <title>Complete Genome Sequence of Rubrobacter xylanophilus Strain AA3-22, Isolated from Arima Onsen in Japan.</title>
        <authorList>
            <person name="Tomariguchi N."/>
            <person name="Miyazaki K."/>
        </authorList>
    </citation>
    <scope>NUCLEOTIDE SEQUENCE [LARGE SCALE GENOMIC DNA]</scope>
    <source>
        <strain evidence="9">AA3-22</strain>
    </source>
</reference>
<dbReference type="AlphaFoldDB" id="A0A510HJS9"/>
<dbReference type="Proteomes" id="UP000318065">
    <property type="component" value="Chromosome"/>
</dbReference>
<name>A0A510HJS9_9ACTN</name>
<dbReference type="GO" id="GO:0005886">
    <property type="term" value="C:plasma membrane"/>
    <property type="evidence" value="ECO:0007669"/>
    <property type="project" value="UniProtKB-SubCell"/>
</dbReference>
<dbReference type="OrthoDB" id="4571067at2"/>
<feature type="transmembrane region" description="Helical" evidence="8">
    <location>
        <begin position="316"/>
        <end position="342"/>
    </location>
</feature>
<evidence type="ECO:0000256" key="2">
    <source>
        <dbReference type="ARBA" id="ARBA00022475"/>
    </source>
</evidence>
<feature type="transmembrane region" description="Helical" evidence="8">
    <location>
        <begin position="354"/>
        <end position="374"/>
    </location>
</feature>
<keyword evidence="3" id="KW-0808">Transferase</keyword>